<evidence type="ECO:0000313" key="10">
    <source>
        <dbReference type="Proteomes" id="UP001220456"/>
    </source>
</evidence>
<comment type="catalytic activity">
    <reaction evidence="7">
        <text>a peptidoglycan chain = a peptidoglycan chain with N-acetyl-1,6-anhydromuramyl-[peptide] at the reducing end + a peptidoglycan chain with N-acetylglucosamine at the non-reducing end.</text>
        <dbReference type="EC" id="4.2.2.29"/>
    </reaction>
</comment>
<protein>
    <recommendedName>
        <fullName evidence="7">Endolytic murein transglycosylase</fullName>
        <ecNumber evidence="7">4.2.2.29</ecNumber>
    </recommendedName>
    <alternativeName>
        <fullName evidence="7">Peptidoglycan lytic transglycosylase</fullName>
    </alternativeName>
    <alternativeName>
        <fullName evidence="7">Peptidoglycan polymerization terminase</fullName>
    </alternativeName>
</protein>
<dbReference type="EMBL" id="JAROKN010000003">
    <property type="protein sequence ID" value="MDF9276665.1"/>
    <property type="molecule type" value="Genomic_DNA"/>
</dbReference>
<dbReference type="Gene3D" id="3.30.160.60">
    <property type="entry name" value="Classic Zinc Finger"/>
    <property type="match status" value="1"/>
</dbReference>
<feature type="site" description="Important for catalytic activity" evidence="7">
    <location>
        <position position="277"/>
    </location>
</feature>
<accession>A0ABT6CRZ1</accession>
<feature type="transmembrane region" description="Helical" evidence="7">
    <location>
        <begin position="62"/>
        <end position="83"/>
    </location>
</feature>
<keyword evidence="5 7" id="KW-0456">Lyase</keyword>
<evidence type="ECO:0000256" key="3">
    <source>
        <dbReference type="ARBA" id="ARBA00022989"/>
    </source>
</evidence>
<gene>
    <name evidence="7 9" type="primary">mltG</name>
    <name evidence="9" type="ORF">P4U43_02555</name>
</gene>
<dbReference type="RefSeq" id="WP_056549416.1">
    <property type="nucleotide sequence ID" value="NZ_JAROKN010000003.1"/>
</dbReference>
<dbReference type="PANTHER" id="PTHR30518:SF2">
    <property type="entry name" value="ENDOLYTIC MUREIN TRANSGLYCOSYLASE"/>
    <property type="match status" value="1"/>
</dbReference>
<keyword evidence="10" id="KW-1185">Reference proteome</keyword>
<dbReference type="PANTHER" id="PTHR30518">
    <property type="entry name" value="ENDOLYTIC MUREIN TRANSGLYCOSYLASE"/>
    <property type="match status" value="1"/>
</dbReference>
<keyword evidence="6 7" id="KW-0961">Cell wall biogenesis/degradation</keyword>
<dbReference type="Proteomes" id="UP001220456">
    <property type="component" value="Unassembled WGS sequence"/>
</dbReference>
<keyword evidence="4 7" id="KW-0472">Membrane</keyword>
<evidence type="ECO:0000256" key="4">
    <source>
        <dbReference type="ARBA" id="ARBA00023136"/>
    </source>
</evidence>
<evidence type="ECO:0000256" key="5">
    <source>
        <dbReference type="ARBA" id="ARBA00023239"/>
    </source>
</evidence>
<comment type="caution">
    <text evidence="9">The sequence shown here is derived from an EMBL/GenBank/DDBJ whole genome shotgun (WGS) entry which is preliminary data.</text>
</comment>
<dbReference type="Gene3D" id="3.30.1490.480">
    <property type="entry name" value="Endolytic murein transglycosylase"/>
    <property type="match status" value="1"/>
</dbReference>
<evidence type="ECO:0000256" key="1">
    <source>
        <dbReference type="ARBA" id="ARBA00022475"/>
    </source>
</evidence>
<proteinExistence type="inferred from homology"/>
<comment type="subcellular location">
    <subcellularLocation>
        <location evidence="7">Cell membrane</location>
        <topology evidence="7">Single-pass membrane protein</topology>
    </subcellularLocation>
</comment>
<dbReference type="NCBIfam" id="TIGR00247">
    <property type="entry name" value="endolytic transglycosylase MltG"/>
    <property type="match status" value="1"/>
</dbReference>
<dbReference type="EC" id="4.2.2.29" evidence="7"/>
<organism evidence="9 10">
    <name type="scientific">Arthrobacter vasquezii</name>
    <dbReference type="NCBI Taxonomy" id="2977629"/>
    <lineage>
        <taxon>Bacteria</taxon>
        <taxon>Bacillati</taxon>
        <taxon>Actinomycetota</taxon>
        <taxon>Actinomycetes</taxon>
        <taxon>Micrococcales</taxon>
        <taxon>Micrococcaceae</taxon>
        <taxon>Arthrobacter</taxon>
    </lineage>
</organism>
<keyword evidence="2 7" id="KW-0812">Transmembrane</keyword>
<keyword evidence="3 7" id="KW-1133">Transmembrane helix</keyword>
<evidence type="ECO:0000313" key="9">
    <source>
        <dbReference type="EMBL" id="MDF9276665.1"/>
    </source>
</evidence>
<evidence type="ECO:0000256" key="2">
    <source>
        <dbReference type="ARBA" id="ARBA00022692"/>
    </source>
</evidence>
<evidence type="ECO:0000256" key="8">
    <source>
        <dbReference type="SAM" id="MobiDB-lite"/>
    </source>
</evidence>
<name>A0ABT6CRZ1_9MICC</name>
<reference evidence="9 10" key="1">
    <citation type="journal article" date="2023" name="Int. J. Syst. Evol. Microbiol.">
        <title>Arthrobacter vasquezii sp. nov., isolated from a soil sample from Union Glacier, Antarctica.</title>
        <authorList>
            <person name="Valenzuela-Ibaceta F."/>
            <person name="Carrasco V."/>
            <person name="Lagos-Moraga S."/>
            <person name="Dietz-Vargas C."/>
            <person name="Navarro C.A."/>
            <person name="Perez-Donoso J.M."/>
        </authorList>
    </citation>
    <scope>NUCLEOTIDE SEQUENCE [LARGE SCALE GENOMIC DNA]</scope>
    <source>
        <strain evidence="9 10">EH-1B-1</strain>
    </source>
</reference>
<comment type="function">
    <text evidence="7">Functions as a peptidoglycan terminase that cleaves nascent peptidoglycan strands endolytically to terminate their elongation.</text>
</comment>
<sequence length="407" mass="44452">MSHRHPPFPAADHGAEQHPDDHFEEHYPVHPEPVEQFFEADLPSRRNRRPSKARQRRRRRRTIVMLVVVLGFVGVVVAVAMFLRSLLGVGEVTDYAGPGTGSVTFTVDAGAGPLLVGNSLEQQDIVASADEFLNAFSSVADGRVIQPGDYELKYQMSSEEAAKALLADADSKVHYAAVARDLRQNEVFDILAESTGIPREEFEALAEDPTQFGIPEQSPSLEGYLYPGEYRFDLDVTATEVIQQMVDNTKAALEDAGVTDPAEQYRILTIASIVQAEAGQADYAQVAGAIMNRLGPDNTETNGLIQSDATVTYGLGRKSYNLTPEEKADTSNPYNTYANEGLPVGPIGSPSAEAIEAAVNPADVPYYYWVTVNLDSGETKFSETLAEHARYVAEYQAWCADNVGRCE</sequence>
<dbReference type="HAMAP" id="MF_02065">
    <property type="entry name" value="MltG"/>
    <property type="match status" value="1"/>
</dbReference>
<comment type="similarity">
    <text evidence="7">Belongs to the transglycosylase MltG family.</text>
</comment>
<dbReference type="InterPro" id="IPR003770">
    <property type="entry name" value="MLTG-like"/>
</dbReference>
<evidence type="ECO:0000256" key="7">
    <source>
        <dbReference type="HAMAP-Rule" id="MF_02065"/>
    </source>
</evidence>
<keyword evidence="1 7" id="KW-1003">Cell membrane</keyword>
<evidence type="ECO:0000256" key="6">
    <source>
        <dbReference type="ARBA" id="ARBA00023316"/>
    </source>
</evidence>
<feature type="region of interest" description="Disordered" evidence="8">
    <location>
        <begin position="1"/>
        <end position="27"/>
    </location>
</feature>
<dbReference type="Pfam" id="PF02618">
    <property type="entry name" value="YceG"/>
    <property type="match status" value="1"/>
</dbReference>
<feature type="compositionally biased region" description="Basic and acidic residues" evidence="8">
    <location>
        <begin position="13"/>
        <end position="27"/>
    </location>
</feature>